<dbReference type="Gene3D" id="3.90.1570.10">
    <property type="entry name" value="tt1808, chain A"/>
    <property type="match status" value="1"/>
</dbReference>
<protein>
    <submittedName>
        <fullName evidence="2">Uma2 family endonuclease</fullName>
    </submittedName>
</protein>
<evidence type="ECO:0000313" key="3">
    <source>
        <dbReference type="Proteomes" id="UP001595847"/>
    </source>
</evidence>
<keyword evidence="2" id="KW-0378">Hydrolase</keyword>
<dbReference type="InterPro" id="IPR008538">
    <property type="entry name" value="Uma2"/>
</dbReference>
<keyword evidence="3" id="KW-1185">Reference proteome</keyword>
<dbReference type="SUPFAM" id="SSF52980">
    <property type="entry name" value="Restriction endonuclease-like"/>
    <property type="match status" value="1"/>
</dbReference>
<sequence>MTALPEWMYPPRVEGWYAKDLDHLPDAPKHTELIDGALIFALSPRPAWHARVVTALNRALAAHAPKGVEIEWNMTVRLDRRNRAEPDLLATTAPFLPQRTWFEPDDVALTIEVVSPESAERDRKVKFRKYAEAGIPHYWVVEREHDRPVVHVYELDGPTGTYAPAGIFRGTLDRPVPFPVTLGLDSLVPAPRRAGV</sequence>
<name>A0ABV8FQE7_9ACTN</name>
<dbReference type="InterPro" id="IPR011335">
    <property type="entry name" value="Restrct_endonuc-II-like"/>
</dbReference>
<evidence type="ECO:0000259" key="1">
    <source>
        <dbReference type="Pfam" id="PF05685"/>
    </source>
</evidence>
<dbReference type="RefSeq" id="WP_378536100.1">
    <property type="nucleotide sequence ID" value="NZ_JBHSBH010000013.1"/>
</dbReference>
<dbReference type="InterPro" id="IPR012296">
    <property type="entry name" value="Nuclease_put_TT1808"/>
</dbReference>
<dbReference type="Pfam" id="PF05685">
    <property type="entry name" value="Uma2"/>
    <property type="match status" value="1"/>
</dbReference>
<proteinExistence type="predicted"/>
<feature type="domain" description="Putative restriction endonuclease" evidence="1">
    <location>
        <begin position="20"/>
        <end position="171"/>
    </location>
</feature>
<organism evidence="2 3">
    <name type="scientific">Nocardiopsis sediminis</name>
    <dbReference type="NCBI Taxonomy" id="1778267"/>
    <lineage>
        <taxon>Bacteria</taxon>
        <taxon>Bacillati</taxon>
        <taxon>Actinomycetota</taxon>
        <taxon>Actinomycetes</taxon>
        <taxon>Streptosporangiales</taxon>
        <taxon>Nocardiopsidaceae</taxon>
        <taxon>Nocardiopsis</taxon>
    </lineage>
</organism>
<dbReference type="PANTHER" id="PTHR35400:SF3">
    <property type="entry name" value="SLL1072 PROTEIN"/>
    <property type="match status" value="1"/>
</dbReference>
<evidence type="ECO:0000313" key="2">
    <source>
        <dbReference type="EMBL" id="MFC3998332.1"/>
    </source>
</evidence>
<dbReference type="EMBL" id="JBHSBH010000013">
    <property type="protein sequence ID" value="MFC3998332.1"/>
    <property type="molecule type" value="Genomic_DNA"/>
</dbReference>
<dbReference type="Proteomes" id="UP001595847">
    <property type="component" value="Unassembled WGS sequence"/>
</dbReference>
<keyword evidence="2" id="KW-0255">Endonuclease</keyword>
<accession>A0ABV8FQE7</accession>
<reference evidence="3" key="1">
    <citation type="journal article" date="2019" name="Int. J. Syst. Evol. Microbiol.">
        <title>The Global Catalogue of Microorganisms (GCM) 10K type strain sequencing project: providing services to taxonomists for standard genome sequencing and annotation.</title>
        <authorList>
            <consortium name="The Broad Institute Genomics Platform"/>
            <consortium name="The Broad Institute Genome Sequencing Center for Infectious Disease"/>
            <person name="Wu L."/>
            <person name="Ma J."/>
        </authorList>
    </citation>
    <scope>NUCLEOTIDE SEQUENCE [LARGE SCALE GENOMIC DNA]</scope>
    <source>
        <strain evidence="3">TBRC 1826</strain>
    </source>
</reference>
<dbReference type="GO" id="GO:0004519">
    <property type="term" value="F:endonuclease activity"/>
    <property type="evidence" value="ECO:0007669"/>
    <property type="project" value="UniProtKB-KW"/>
</dbReference>
<gene>
    <name evidence="2" type="ORF">ACFOVU_20570</name>
</gene>
<dbReference type="PANTHER" id="PTHR35400">
    <property type="entry name" value="SLR1083 PROTEIN"/>
    <property type="match status" value="1"/>
</dbReference>
<keyword evidence="2" id="KW-0540">Nuclease</keyword>
<comment type="caution">
    <text evidence="2">The sequence shown here is derived from an EMBL/GenBank/DDBJ whole genome shotgun (WGS) entry which is preliminary data.</text>
</comment>
<dbReference type="CDD" id="cd06260">
    <property type="entry name" value="DUF820-like"/>
    <property type="match status" value="1"/>
</dbReference>